<organism evidence="1 2">
    <name type="scientific">Dioscorea alata</name>
    <name type="common">Purple yam</name>
    <dbReference type="NCBI Taxonomy" id="55571"/>
    <lineage>
        <taxon>Eukaryota</taxon>
        <taxon>Viridiplantae</taxon>
        <taxon>Streptophyta</taxon>
        <taxon>Embryophyta</taxon>
        <taxon>Tracheophyta</taxon>
        <taxon>Spermatophyta</taxon>
        <taxon>Magnoliopsida</taxon>
        <taxon>Liliopsida</taxon>
        <taxon>Dioscoreales</taxon>
        <taxon>Dioscoreaceae</taxon>
        <taxon>Dioscorea</taxon>
    </lineage>
</organism>
<dbReference type="EMBL" id="CM037013">
    <property type="protein sequence ID" value="KAH7688242.1"/>
    <property type="molecule type" value="Genomic_DNA"/>
</dbReference>
<keyword evidence="2" id="KW-1185">Reference proteome</keyword>
<protein>
    <submittedName>
        <fullName evidence="1">Glutamine synthetase protein</fullName>
    </submittedName>
</protein>
<comment type="caution">
    <text evidence="1">The sequence shown here is derived from an EMBL/GenBank/DDBJ whole genome shotgun (WGS) entry which is preliminary data.</text>
</comment>
<name>A0ACB7WJV8_DIOAL</name>
<sequence>MKMKRKRRYGLLLACKDSEYVKKVHGGYYNVFVKAFGEEGEEWDLFRVVDGEFPQIEDINNFDGFVVSGSPHDAYANDPWILTLCFFIQTLYAMNKTLLGVCFGHQAICRALGGKVGKACHGWDIGVTKLIMVENSFWCKYLPTDEELIPLFPSILECHQDEVWEVPVGGEVIAFSEKTRVEMVTIGDHILGIQGHPEYTKDIISELIQRLLANHSIQWDYAEDLKSKLETLEPHWKFWQKICKSFLKG</sequence>
<gene>
    <name evidence="1" type="ORF">IHE45_03G020500</name>
</gene>
<reference evidence="2" key="1">
    <citation type="journal article" date="2022" name="Nat. Commun.">
        <title>Chromosome evolution and the genetic basis of agronomically important traits in greater yam.</title>
        <authorList>
            <person name="Bredeson J.V."/>
            <person name="Lyons J.B."/>
            <person name="Oniyinde I.O."/>
            <person name="Okereke N.R."/>
            <person name="Kolade O."/>
            <person name="Nnabue I."/>
            <person name="Nwadili C.O."/>
            <person name="Hribova E."/>
            <person name="Parker M."/>
            <person name="Nwogha J."/>
            <person name="Shu S."/>
            <person name="Carlson J."/>
            <person name="Kariba R."/>
            <person name="Muthemba S."/>
            <person name="Knop K."/>
            <person name="Barton G.J."/>
            <person name="Sherwood A.V."/>
            <person name="Lopez-Montes A."/>
            <person name="Asiedu R."/>
            <person name="Jamnadass R."/>
            <person name="Muchugi A."/>
            <person name="Goodstein D."/>
            <person name="Egesi C.N."/>
            <person name="Featherston J."/>
            <person name="Asfaw A."/>
            <person name="Simpson G.G."/>
            <person name="Dolezel J."/>
            <person name="Hendre P.S."/>
            <person name="Van Deynze A."/>
            <person name="Kumar P.L."/>
            <person name="Obidiegwu J.E."/>
            <person name="Bhattacharjee R."/>
            <person name="Rokhsar D.S."/>
        </authorList>
    </citation>
    <scope>NUCLEOTIDE SEQUENCE [LARGE SCALE GENOMIC DNA]</scope>
    <source>
        <strain evidence="2">cv. TDa95/00328</strain>
    </source>
</reference>
<dbReference type="Proteomes" id="UP000827976">
    <property type="component" value="Chromosome 3"/>
</dbReference>
<evidence type="ECO:0000313" key="1">
    <source>
        <dbReference type="EMBL" id="KAH7688242.1"/>
    </source>
</evidence>
<accession>A0ACB7WJV8</accession>
<evidence type="ECO:0000313" key="2">
    <source>
        <dbReference type="Proteomes" id="UP000827976"/>
    </source>
</evidence>
<proteinExistence type="predicted"/>